<dbReference type="Proteomes" id="UP000606044">
    <property type="component" value="Unassembled WGS sequence"/>
</dbReference>
<protein>
    <recommendedName>
        <fullName evidence="3">Adenine nucleotide alpha hydrolase</fullName>
    </recommendedName>
</protein>
<dbReference type="InterPro" id="IPR014729">
    <property type="entry name" value="Rossmann-like_a/b/a_fold"/>
</dbReference>
<dbReference type="RefSeq" id="WP_188580996.1">
    <property type="nucleotide sequence ID" value="NZ_BMCT01000005.1"/>
</dbReference>
<comment type="caution">
    <text evidence="1">The sequence shown here is derived from an EMBL/GenBank/DDBJ whole genome shotgun (WGS) entry which is preliminary data.</text>
</comment>
<proteinExistence type="predicted"/>
<evidence type="ECO:0000313" key="1">
    <source>
        <dbReference type="EMBL" id="GGF72605.1"/>
    </source>
</evidence>
<evidence type="ECO:0000313" key="2">
    <source>
        <dbReference type="Proteomes" id="UP000606044"/>
    </source>
</evidence>
<evidence type="ECO:0008006" key="3">
    <source>
        <dbReference type="Google" id="ProtNLM"/>
    </source>
</evidence>
<accession>A0A917C5D1</accession>
<keyword evidence="2" id="KW-1185">Reference proteome</keyword>
<gene>
    <name evidence="1" type="ORF">GCM10007301_35530</name>
</gene>
<dbReference type="EMBL" id="BMCT01000005">
    <property type="protein sequence ID" value="GGF72605.1"/>
    <property type="molecule type" value="Genomic_DNA"/>
</dbReference>
<reference evidence="1" key="1">
    <citation type="journal article" date="2014" name="Int. J. Syst. Evol. Microbiol.">
        <title>Complete genome sequence of Corynebacterium casei LMG S-19264T (=DSM 44701T), isolated from a smear-ripened cheese.</title>
        <authorList>
            <consortium name="US DOE Joint Genome Institute (JGI-PGF)"/>
            <person name="Walter F."/>
            <person name="Albersmeier A."/>
            <person name="Kalinowski J."/>
            <person name="Ruckert C."/>
        </authorList>
    </citation>
    <scope>NUCLEOTIDE SEQUENCE</scope>
    <source>
        <strain evidence="1">CCM 7897</strain>
    </source>
</reference>
<dbReference type="SUPFAM" id="SSF52402">
    <property type="entry name" value="Adenine nucleotide alpha hydrolases-like"/>
    <property type="match status" value="1"/>
</dbReference>
<dbReference type="Gene3D" id="3.40.50.620">
    <property type="entry name" value="HUPs"/>
    <property type="match status" value="1"/>
</dbReference>
<dbReference type="PANTHER" id="PTHR43169">
    <property type="entry name" value="EXSB FAMILY PROTEIN"/>
    <property type="match status" value="1"/>
</dbReference>
<dbReference type="PANTHER" id="PTHR43169:SF2">
    <property type="entry name" value="NAD_GMP SYNTHASE DOMAIN-CONTAINING PROTEIN"/>
    <property type="match status" value="1"/>
</dbReference>
<dbReference type="AlphaFoldDB" id="A0A917C5D1"/>
<name>A0A917C5D1_9HYPH</name>
<organism evidence="1 2">
    <name type="scientific">Azorhizobium oxalatiphilum</name>
    <dbReference type="NCBI Taxonomy" id="980631"/>
    <lineage>
        <taxon>Bacteria</taxon>
        <taxon>Pseudomonadati</taxon>
        <taxon>Pseudomonadota</taxon>
        <taxon>Alphaproteobacteria</taxon>
        <taxon>Hyphomicrobiales</taxon>
        <taxon>Xanthobacteraceae</taxon>
        <taxon>Azorhizobium</taxon>
    </lineage>
</organism>
<sequence length="268" mass="28524">MTDALPELKRLEAVLADLPPLAIAVSGGVDSMTLASVAHRAAPGVHLMIHAVSPAVPSGAESLIEQHAAAEGWSLRLIDAGEQDDPAYRANPVNRCYFCKANLYGTMRAATDRLLASGTNLDDLSDHRPGLLAAGEHDVVHPFVVADIGKAGIRAIARHFGFEAFAELPAQPCLASRIETGIPIALRDLSFIDRAERTLRARLGAGETLRVRVRHSGVQLEIGRALAADEMADVMTAMVELCTAEDRLFSGIAAYRTGSAFLRAEAAE</sequence>
<dbReference type="InterPro" id="IPR052188">
    <property type="entry name" value="Ni-pincer_cofactor_biosynth"/>
</dbReference>
<reference evidence="1" key="2">
    <citation type="submission" date="2020-09" db="EMBL/GenBank/DDBJ databases">
        <authorList>
            <person name="Sun Q."/>
            <person name="Sedlacek I."/>
        </authorList>
    </citation>
    <scope>NUCLEOTIDE SEQUENCE</scope>
    <source>
        <strain evidence="1">CCM 7897</strain>
    </source>
</reference>